<protein>
    <recommendedName>
        <fullName evidence="2">CHRD domain-containing protein</fullName>
    </recommendedName>
</protein>
<gene>
    <name evidence="3" type="ORF">JOF53_008405</name>
</gene>
<name>A0ABS5ASJ1_9PSEU</name>
<dbReference type="Pfam" id="PF07452">
    <property type="entry name" value="CHRD"/>
    <property type="match status" value="1"/>
</dbReference>
<accession>A0ABS5ASJ1</accession>
<dbReference type="SMART" id="SM00754">
    <property type="entry name" value="CHRD"/>
    <property type="match status" value="1"/>
</dbReference>
<organism evidence="3 4">
    <name type="scientific">Crossiella equi</name>
    <dbReference type="NCBI Taxonomy" id="130796"/>
    <lineage>
        <taxon>Bacteria</taxon>
        <taxon>Bacillati</taxon>
        <taxon>Actinomycetota</taxon>
        <taxon>Actinomycetes</taxon>
        <taxon>Pseudonocardiales</taxon>
        <taxon>Pseudonocardiaceae</taxon>
        <taxon>Crossiella</taxon>
    </lineage>
</organism>
<evidence type="ECO:0000313" key="4">
    <source>
        <dbReference type="Proteomes" id="UP001519363"/>
    </source>
</evidence>
<dbReference type="Proteomes" id="UP001519363">
    <property type="component" value="Unassembled WGS sequence"/>
</dbReference>
<comment type="caution">
    <text evidence="3">The sequence shown here is derived from an EMBL/GenBank/DDBJ whole genome shotgun (WGS) entry which is preliminary data.</text>
</comment>
<evidence type="ECO:0000259" key="2">
    <source>
        <dbReference type="SMART" id="SM00754"/>
    </source>
</evidence>
<evidence type="ECO:0000313" key="3">
    <source>
        <dbReference type="EMBL" id="MBP2479533.1"/>
    </source>
</evidence>
<keyword evidence="1" id="KW-0732">Signal</keyword>
<evidence type="ECO:0000256" key="1">
    <source>
        <dbReference type="SAM" id="SignalP"/>
    </source>
</evidence>
<feature type="domain" description="CHRD" evidence="2">
    <location>
        <begin position="55"/>
        <end position="169"/>
    </location>
</feature>
<proteinExistence type="predicted"/>
<feature type="chain" id="PRO_5047212270" description="CHRD domain-containing protein" evidence="1">
    <location>
        <begin position="29"/>
        <end position="169"/>
    </location>
</feature>
<reference evidence="3 4" key="1">
    <citation type="submission" date="2021-03" db="EMBL/GenBank/DDBJ databases">
        <title>Sequencing the genomes of 1000 actinobacteria strains.</title>
        <authorList>
            <person name="Klenk H.-P."/>
        </authorList>
    </citation>
    <scope>NUCLEOTIDE SEQUENCE [LARGE SCALE GENOMIC DNA]</scope>
    <source>
        <strain evidence="3 4">DSM 44580</strain>
    </source>
</reference>
<dbReference type="InterPro" id="IPR010895">
    <property type="entry name" value="CHRD"/>
</dbReference>
<feature type="signal peptide" evidence="1">
    <location>
        <begin position="1"/>
        <end position="28"/>
    </location>
</feature>
<sequence>MRRSIRTLAVTAAALCAASLAVTPAASAAPRDRDLGLDIGIGIDLDLGGLLGGGAYRSAWLTGAAEVPGPGDPDGRGTARVHVGHDEVCIALAVTRIGTPTAAHVHRGAAGTAGPVALVLNTPTDGRSRTCADIAPELARELRRTPGQFYVNVHTAEFPAGAVRGQLRR</sequence>
<dbReference type="EMBL" id="JAGIOO010000001">
    <property type="protein sequence ID" value="MBP2479533.1"/>
    <property type="molecule type" value="Genomic_DNA"/>
</dbReference>
<keyword evidence="4" id="KW-1185">Reference proteome</keyword>
<dbReference type="RefSeq" id="WP_209707768.1">
    <property type="nucleotide sequence ID" value="NZ_JAGIOO010000001.1"/>
</dbReference>